<dbReference type="Proteomes" id="UP000198287">
    <property type="component" value="Unassembled WGS sequence"/>
</dbReference>
<dbReference type="AlphaFoldDB" id="A0A226DE21"/>
<evidence type="ECO:0008006" key="3">
    <source>
        <dbReference type="Google" id="ProtNLM"/>
    </source>
</evidence>
<reference evidence="1 2" key="1">
    <citation type="submission" date="2015-12" db="EMBL/GenBank/DDBJ databases">
        <title>The genome of Folsomia candida.</title>
        <authorList>
            <person name="Faddeeva A."/>
            <person name="Derks M.F."/>
            <person name="Anvar Y."/>
            <person name="Smit S."/>
            <person name="Van Straalen N."/>
            <person name="Roelofs D."/>
        </authorList>
    </citation>
    <scope>NUCLEOTIDE SEQUENCE [LARGE SCALE GENOMIC DNA]</scope>
    <source>
        <strain evidence="1 2">VU population</strain>
        <tissue evidence="1">Whole body</tissue>
    </source>
</reference>
<name>A0A226DE21_FOLCA</name>
<proteinExistence type="predicted"/>
<protein>
    <recommendedName>
        <fullName evidence="3">F-box domain-containing protein</fullName>
    </recommendedName>
</protein>
<gene>
    <name evidence="1" type="ORF">Fcan01_22213</name>
</gene>
<evidence type="ECO:0000313" key="2">
    <source>
        <dbReference type="Proteomes" id="UP000198287"/>
    </source>
</evidence>
<sequence length="494" mass="55705">MMPENEPASQLMKDVMFNHLILSPILTHLDLTSLKAARLVSQFWGKEALSAIRERNLITQLVPPFDEVEEIVAFFSTAGLPHTLCLSFASPAFFFEYVTVEDCPVKSYHFPRETLGEEILRKVGTAVVRNHRYGSLVRELRLEMSYLDEADAAYLAQIMQCFTQVEKVFLNFTAYENPAYLATSAVFPYSVKKLALRTFKEHGEQPPVPLRVLAVERFLSAVENIAYLDLQWWGPCMSETQVESRIYVDVLAALIAKLVQVYSEKEYTPANFKIFFVYFSSGLVSVRKIVAAHSKTLLSLTVNQLCVWSVEDHVLPVPTDLPDLPFLQYLEITTSGAIAIGDEWAPHHLDIFSMRQVFLDGALPRKFPKLKNLSLFMYNEQSSAAWQHILPDRGVPSMPQLGTLSLSIRAGCSSPLLAAMVLPFPALVKMRHLISVGGSDGGVACEHHYAPGGQERRILRERKRAKGWKWIPWGRMGGHKVHNMCTAMSDEIWG</sequence>
<accession>A0A226DE21</accession>
<keyword evidence="2" id="KW-1185">Reference proteome</keyword>
<organism evidence="1 2">
    <name type="scientific">Folsomia candida</name>
    <name type="common">Springtail</name>
    <dbReference type="NCBI Taxonomy" id="158441"/>
    <lineage>
        <taxon>Eukaryota</taxon>
        <taxon>Metazoa</taxon>
        <taxon>Ecdysozoa</taxon>
        <taxon>Arthropoda</taxon>
        <taxon>Hexapoda</taxon>
        <taxon>Collembola</taxon>
        <taxon>Entomobryomorpha</taxon>
        <taxon>Isotomoidea</taxon>
        <taxon>Isotomidae</taxon>
        <taxon>Proisotominae</taxon>
        <taxon>Folsomia</taxon>
    </lineage>
</organism>
<dbReference type="EMBL" id="LNIX01000023">
    <property type="protein sequence ID" value="OXA43104.1"/>
    <property type="molecule type" value="Genomic_DNA"/>
</dbReference>
<comment type="caution">
    <text evidence="1">The sequence shown here is derived from an EMBL/GenBank/DDBJ whole genome shotgun (WGS) entry which is preliminary data.</text>
</comment>
<evidence type="ECO:0000313" key="1">
    <source>
        <dbReference type="EMBL" id="OXA43104.1"/>
    </source>
</evidence>